<proteinExistence type="predicted"/>
<dbReference type="AlphaFoldDB" id="A0A976SJ48"/>
<dbReference type="EMBL" id="CP056070">
    <property type="protein sequence ID" value="UVC49791.1"/>
    <property type="molecule type" value="Genomic_DNA"/>
</dbReference>
<name>A0A976SJ48_THEOR</name>
<feature type="region of interest" description="Disordered" evidence="1">
    <location>
        <begin position="319"/>
        <end position="399"/>
    </location>
</feature>
<feature type="compositionally biased region" description="Basic and acidic residues" evidence="1">
    <location>
        <begin position="332"/>
        <end position="341"/>
    </location>
</feature>
<reference evidence="2" key="1">
    <citation type="submission" date="2022-07" db="EMBL/GenBank/DDBJ databases">
        <title>Evaluation of T. orientalis genome assembly methods using nanopore sequencing and analysis of variation between genomes.</title>
        <authorList>
            <person name="Yam J."/>
            <person name="Micallef M.L."/>
            <person name="Liu M."/>
            <person name="Djordjevic S.P."/>
            <person name="Bogema D.R."/>
            <person name="Jenkins C."/>
        </authorList>
    </citation>
    <scope>NUCLEOTIDE SEQUENCE</scope>
    <source>
        <strain evidence="2">Goon Nure</strain>
    </source>
</reference>
<gene>
    <name evidence="2" type="ORF">MACK_003905</name>
</gene>
<dbReference type="Proteomes" id="UP000244811">
    <property type="component" value="Chromosome 3"/>
</dbReference>
<sequence length="435" mass="49079">MVCIYLGRKSGKYETYVSRAFDATINVKSELYDKCKNFEVVKYNIKYPDPYNFMLVQYMWNMSSYYNVYIYTGSGDHERGSYPFAYYSPSENEDVIKEVKVFYSVLNPSTPLGIIFITRKKSYNMYYYSYNELVKLGSKYYHIGGKVVTDGGDLGYVVDGGQLSVKLKQEYTTLSKSKQITLTVGKGQCKDIRHVEYDVGDDNKFKKRIYTPDFKKGEQNLLPSEDLFKKGIGDYTLNDSYLSKVCVKKSDGIIVYYSVGDKVTLLVEFICDSSKTHIKRLNKDGTCWKEESIEYKNDNILIKRLSEIQSRLGSEKECKQLEVRNSNNGDGSGRRDEESGGHTESNIIQNGKISQTSTQEVPSLHGVENTRETEELTTQSGGHETPTTDQETPGNSNTDWAAISGGTVGAVGLGGTGLAIYRFNNTILTFIKGLF</sequence>
<evidence type="ECO:0000256" key="1">
    <source>
        <dbReference type="SAM" id="MobiDB-lite"/>
    </source>
</evidence>
<evidence type="ECO:0000313" key="3">
    <source>
        <dbReference type="Proteomes" id="UP000244811"/>
    </source>
</evidence>
<feature type="compositionally biased region" description="Polar residues" evidence="1">
    <location>
        <begin position="376"/>
        <end position="399"/>
    </location>
</feature>
<accession>A0A976SJ48</accession>
<organism evidence="2 3">
    <name type="scientific">Theileria orientalis</name>
    <dbReference type="NCBI Taxonomy" id="68886"/>
    <lineage>
        <taxon>Eukaryota</taxon>
        <taxon>Sar</taxon>
        <taxon>Alveolata</taxon>
        <taxon>Apicomplexa</taxon>
        <taxon>Aconoidasida</taxon>
        <taxon>Piroplasmida</taxon>
        <taxon>Theileriidae</taxon>
        <taxon>Theileria</taxon>
    </lineage>
</organism>
<protein>
    <submittedName>
        <fullName evidence="2">Uncharacterized protein</fullName>
    </submittedName>
</protein>
<feature type="compositionally biased region" description="Polar residues" evidence="1">
    <location>
        <begin position="342"/>
        <end position="361"/>
    </location>
</feature>
<evidence type="ECO:0000313" key="2">
    <source>
        <dbReference type="EMBL" id="UVC49791.1"/>
    </source>
</evidence>